<evidence type="ECO:0000313" key="2">
    <source>
        <dbReference type="Proteomes" id="UP000537130"/>
    </source>
</evidence>
<keyword evidence="1" id="KW-0689">Ribosomal protein</keyword>
<keyword evidence="2" id="KW-1185">Reference proteome</keyword>
<accession>A0A7W4Z8F0</accession>
<dbReference type="Proteomes" id="UP000537130">
    <property type="component" value="Unassembled WGS sequence"/>
</dbReference>
<proteinExistence type="predicted"/>
<protein>
    <submittedName>
        <fullName evidence="1">Ribosomal protein L40E</fullName>
    </submittedName>
</protein>
<sequence>MVGRIFREGASLVTTDYQIVLNPGEWDAEERQVTESRQISYEVVSVRENAAETQLYADLKVANASLGVIATFGVAEIPQECKSERKPVIEMNLVIAHLLYQQHKQGFRQALQEKLLGSAEHNRWLYHPRETSMRKAFMDHREAELRKIEEKRLASDREYAAQQEQRRKELETVPSSERERIDWLAKQWEELALEGHSHAAHCQNCMAAQADDAHCCRYCGSDALETRPTGKGILLDIRYKFLCWGYGVKSLKAMPTIGADQ</sequence>
<evidence type="ECO:0000313" key="1">
    <source>
        <dbReference type="EMBL" id="MBB3048950.1"/>
    </source>
</evidence>
<dbReference type="GO" id="GO:0005840">
    <property type="term" value="C:ribosome"/>
    <property type="evidence" value="ECO:0007669"/>
    <property type="project" value="UniProtKB-KW"/>
</dbReference>
<dbReference type="RefSeq" id="WP_183411742.1">
    <property type="nucleotide sequence ID" value="NZ_JACHWY010000004.1"/>
</dbReference>
<name>A0A7W4Z8F0_9GAMM</name>
<reference evidence="1 2" key="1">
    <citation type="submission" date="2020-08" db="EMBL/GenBank/DDBJ databases">
        <title>Genomic Encyclopedia of Type Strains, Phase III (KMG-III): the genomes of soil and plant-associated and newly described type strains.</title>
        <authorList>
            <person name="Whitman W."/>
        </authorList>
    </citation>
    <scope>NUCLEOTIDE SEQUENCE [LARGE SCALE GENOMIC DNA]</scope>
    <source>
        <strain evidence="1 2">CECT 8654</strain>
    </source>
</reference>
<comment type="caution">
    <text evidence="1">The sequence shown here is derived from an EMBL/GenBank/DDBJ whole genome shotgun (WGS) entry which is preliminary data.</text>
</comment>
<gene>
    <name evidence="1" type="ORF">FHR99_003224</name>
</gene>
<organism evidence="1 2">
    <name type="scientific">Litorivivens lipolytica</name>
    <dbReference type="NCBI Taxonomy" id="1524264"/>
    <lineage>
        <taxon>Bacteria</taxon>
        <taxon>Pseudomonadati</taxon>
        <taxon>Pseudomonadota</taxon>
        <taxon>Gammaproteobacteria</taxon>
        <taxon>Litorivivens</taxon>
    </lineage>
</organism>
<dbReference type="AlphaFoldDB" id="A0A7W4Z8F0"/>
<keyword evidence="1" id="KW-0687">Ribonucleoprotein</keyword>
<dbReference type="EMBL" id="JACHWY010000004">
    <property type="protein sequence ID" value="MBB3048950.1"/>
    <property type="molecule type" value="Genomic_DNA"/>
</dbReference>